<dbReference type="SMART" id="SM00564">
    <property type="entry name" value="PQQ"/>
    <property type="match status" value="8"/>
</dbReference>
<dbReference type="InterPro" id="IPR011047">
    <property type="entry name" value="Quinoprotein_ADH-like_sf"/>
</dbReference>
<reference evidence="2" key="1">
    <citation type="submission" date="2019-08" db="EMBL/GenBank/DDBJ databases">
        <authorList>
            <person name="Kucharzyk K."/>
            <person name="Murdoch R.W."/>
            <person name="Higgins S."/>
            <person name="Loffler F."/>
        </authorList>
    </citation>
    <scope>NUCLEOTIDE SEQUENCE</scope>
</reference>
<dbReference type="Pfam" id="PF13360">
    <property type="entry name" value="PQQ_2"/>
    <property type="match status" value="2"/>
</dbReference>
<dbReference type="EMBL" id="VSSQ01008213">
    <property type="protein sequence ID" value="MPM38226.1"/>
    <property type="molecule type" value="Genomic_DNA"/>
</dbReference>
<evidence type="ECO:0000259" key="1">
    <source>
        <dbReference type="Pfam" id="PF13360"/>
    </source>
</evidence>
<dbReference type="PANTHER" id="PTHR34512">
    <property type="entry name" value="CELL SURFACE PROTEIN"/>
    <property type="match status" value="1"/>
</dbReference>
<organism evidence="2">
    <name type="scientific">bioreactor metagenome</name>
    <dbReference type="NCBI Taxonomy" id="1076179"/>
    <lineage>
        <taxon>unclassified sequences</taxon>
        <taxon>metagenomes</taxon>
        <taxon>ecological metagenomes</taxon>
    </lineage>
</organism>
<name>A0A644ZBG8_9ZZZZ</name>
<dbReference type="Gene3D" id="2.130.10.10">
    <property type="entry name" value="YVTN repeat-like/Quinoprotein amine dehydrogenase"/>
    <property type="match status" value="2"/>
</dbReference>
<dbReference type="InterPro" id="IPR002372">
    <property type="entry name" value="PQQ_rpt_dom"/>
</dbReference>
<dbReference type="PROSITE" id="PS51257">
    <property type="entry name" value="PROKAR_LIPOPROTEIN"/>
    <property type="match status" value="1"/>
</dbReference>
<dbReference type="PANTHER" id="PTHR34512:SF30">
    <property type="entry name" value="OUTER MEMBRANE PROTEIN ASSEMBLY FACTOR BAMB"/>
    <property type="match status" value="1"/>
</dbReference>
<feature type="domain" description="Pyrrolo-quinoline quinone repeat" evidence="1">
    <location>
        <begin position="49"/>
        <end position="200"/>
    </location>
</feature>
<dbReference type="SUPFAM" id="SSF50998">
    <property type="entry name" value="Quinoprotein alcohol dehydrogenase-like"/>
    <property type="match status" value="1"/>
</dbReference>
<protein>
    <submittedName>
        <fullName evidence="2">Outer membrane protein assembly factor BamB</fullName>
    </submittedName>
</protein>
<evidence type="ECO:0000313" key="2">
    <source>
        <dbReference type="EMBL" id="MPM38226.1"/>
    </source>
</evidence>
<accession>A0A644ZBG8</accession>
<dbReference type="InterPro" id="IPR015943">
    <property type="entry name" value="WD40/YVTN_repeat-like_dom_sf"/>
</dbReference>
<dbReference type="AlphaFoldDB" id="A0A644ZBG8"/>
<comment type="caution">
    <text evidence="2">The sequence shown here is derived from an EMBL/GenBank/DDBJ whole genome shotgun (WGS) entry which is preliminary data.</text>
</comment>
<sequence>MKIKRIFLLLSILLLGIVLSACSTSSTTNAWSGVTASDTAVYFTNANALIAVKADNGNDIWSFPPQSTSKGLFAAASTRYFSAPPVIVGEQLIVGDYSGTLTSVSTRDGAEQWNFTGATGRYIDAPLVVNDVIIAQNADASIHALDLNGQLLWTFKGDYAFWATPASDGTTVYAPSMDHSLYALNLSDGTLKWKKDLSGPLVGRILLSEDGTIYVGNLNGELYAIKAEDGSILWSQTLKSGIWSAPTKVDDKLYIGDQAGNIYVLNASDGTTVTSLEIGSAILGSGVVMGDKVAFGDENGELIAIGLDGSRAWTRTLTGKIYSNLVYSGDQLYVLTTKGDQPLHVFDANGNEIWNYSTKK</sequence>
<dbReference type="InterPro" id="IPR018391">
    <property type="entry name" value="PQQ_b-propeller_rpt"/>
</dbReference>
<gene>
    <name evidence="2" type="primary">bamB_13</name>
    <name evidence="2" type="ORF">SDC9_84855</name>
</gene>
<feature type="domain" description="Pyrrolo-quinoline quinone repeat" evidence="1">
    <location>
        <begin position="208"/>
        <end position="272"/>
    </location>
</feature>
<proteinExistence type="predicted"/>